<reference evidence="6" key="3">
    <citation type="submission" date="2015-04" db="UniProtKB">
        <authorList>
            <consortium name="EnsemblPlants"/>
        </authorList>
    </citation>
    <scope>IDENTIFICATION</scope>
</reference>
<organism evidence="6 7">
    <name type="scientific">Leersia perrieri</name>
    <dbReference type="NCBI Taxonomy" id="77586"/>
    <lineage>
        <taxon>Eukaryota</taxon>
        <taxon>Viridiplantae</taxon>
        <taxon>Streptophyta</taxon>
        <taxon>Embryophyta</taxon>
        <taxon>Tracheophyta</taxon>
        <taxon>Spermatophyta</taxon>
        <taxon>Magnoliopsida</taxon>
        <taxon>Liliopsida</taxon>
        <taxon>Poales</taxon>
        <taxon>Poaceae</taxon>
        <taxon>BOP clade</taxon>
        <taxon>Oryzoideae</taxon>
        <taxon>Oryzeae</taxon>
        <taxon>Oryzinae</taxon>
        <taxon>Leersia</taxon>
    </lineage>
</organism>
<dbReference type="InterPro" id="IPR050148">
    <property type="entry name" value="Terpene_synthase-like"/>
</dbReference>
<reference evidence="6 7" key="1">
    <citation type="submission" date="2012-08" db="EMBL/GenBank/DDBJ databases">
        <title>Oryza genome evolution.</title>
        <authorList>
            <person name="Wing R.A."/>
        </authorList>
    </citation>
    <scope>NUCLEOTIDE SEQUENCE</scope>
</reference>
<dbReference type="AlphaFoldDB" id="A0A0D9X6J7"/>
<dbReference type="EnsemblPlants" id="LPERR08G08750.1">
    <property type="protein sequence ID" value="LPERR08G08750.1"/>
    <property type="gene ID" value="LPERR08G08750"/>
</dbReference>
<sequence>MVPQRGSPQSPCFPQCVEWILQNQQDDGSWGIFPSGSPISKDILLSTMACVLALKRWNTGHDQISKGLNFIGRNFYVAMDEKAASPLGFNITFSGMLSLATGMGLELLIMQTDIDRIFHLRKIELESVVAIHQRATPTLLSKNTKKKIVYHKKEAVPRKLRPRRKSRHKGFRTKIDHHSTTSFPRSDGPKRDTTRSATTARMKVRTRFSPEDCVDGKEHLDNASKRGNSAHGRHSHQTGQKHDKAFTSAFTPPTKASSHRQP</sequence>
<accession>A0A0D9X6J7</accession>
<evidence type="ECO:0000256" key="3">
    <source>
        <dbReference type="ARBA" id="ARBA00022842"/>
    </source>
</evidence>
<dbReference type="PANTHER" id="PTHR31739">
    <property type="entry name" value="ENT-COPALYL DIPHOSPHATE SYNTHASE, CHLOROPLASTIC"/>
    <property type="match status" value="1"/>
</dbReference>
<feature type="compositionally biased region" description="Basic and acidic residues" evidence="5">
    <location>
        <begin position="208"/>
        <end position="224"/>
    </location>
</feature>
<dbReference type="PANTHER" id="PTHR31739:SF17">
    <property type="entry name" value="ENT-SANDARACOPIMARA-8(14),15-DIENE SYNTHASE, CHLOROPLASTIC"/>
    <property type="match status" value="1"/>
</dbReference>
<reference evidence="7" key="2">
    <citation type="submission" date="2013-12" db="EMBL/GenBank/DDBJ databases">
        <authorList>
            <person name="Yu Y."/>
            <person name="Lee S."/>
            <person name="de Baynast K."/>
            <person name="Wissotski M."/>
            <person name="Liu L."/>
            <person name="Talag J."/>
            <person name="Goicoechea J."/>
            <person name="Angelova A."/>
            <person name="Jetty R."/>
            <person name="Kudrna D."/>
            <person name="Golser W."/>
            <person name="Rivera L."/>
            <person name="Zhang J."/>
            <person name="Wing R."/>
        </authorList>
    </citation>
    <scope>NUCLEOTIDE SEQUENCE</scope>
</reference>
<dbReference type="SUPFAM" id="SSF48239">
    <property type="entry name" value="Terpenoid cyclases/Protein prenyltransferases"/>
    <property type="match status" value="1"/>
</dbReference>
<dbReference type="InterPro" id="IPR008930">
    <property type="entry name" value="Terpenoid_cyclase/PrenylTrfase"/>
</dbReference>
<dbReference type="Gramene" id="LPERR08G08750.1">
    <property type="protein sequence ID" value="LPERR08G08750.1"/>
    <property type="gene ID" value="LPERR08G08750"/>
</dbReference>
<dbReference type="HOGENOM" id="CLU_1063053_0_0_1"/>
<dbReference type="STRING" id="77586.A0A0D9X6J7"/>
<dbReference type="eggNOG" id="ENOG502QVGX">
    <property type="taxonomic scope" value="Eukaryota"/>
</dbReference>
<comment type="cofactor">
    <cofactor evidence="1">
        <name>Mg(2+)</name>
        <dbReference type="ChEBI" id="CHEBI:18420"/>
    </cofactor>
</comment>
<keyword evidence="3" id="KW-0460">Magnesium</keyword>
<protein>
    <recommendedName>
        <fullName evidence="8">Squalene cyclase N-terminal domain-containing protein</fullName>
    </recommendedName>
</protein>
<comment type="similarity">
    <text evidence="2">Belongs to the terpene synthase family.</text>
</comment>
<evidence type="ECO:0000313" key="7">
    <source>
        <dbReference type="Proteomes" id="UP000032180"/>
    </source>
</evidence>
<feature type="region of interest" description="Disordered" evidence="5">
    <location>
        <begin position="156"/>
        <end position="262"/>
    </location>
</feature>
<evidence type="ECO:0000313" key="6">
    <source>
        <dbReference type="EnsemblPlants" id="LPERR08G08750.1"/>
    </source>
</evidence>
<evidence type="ECO:0008006" key="8">
    <source>
        <dbReference type="Google" id="ProtNLM"/>
    </source>
</evidence>
<keyword evidence="7" id="KW-1185">Reference proteome</keyword>
<keyword evidence="4" id="KW-0456">Lyase</keyword>
<dbReference type="GO" id="GO:0000287">
    <property type="term" value="F:magnesium ion binding"/>
    <property type="evidence" value="ECO:0007669"/>
    <property type="project" value="TreeGrafter"/>
</dbReference>
<name>A0A0D9X6J7_9ORYZ</name>
<dbReference type="GO" id="GO:0016102">
    <property type="term" value="P:diterpenoid biosynthetic process"/>
    <property type="evidence" value="ECO:0007669"/>
    <property type="project" value="TreeGrafter"/>
</dbReference>
<proteinExistence type="inferred from homology"/>
<feature type="compositionally biased region" description="Basic residues" evidence="5">
    <location>
        <begin position="158"/>
        <end position="172"/>
    </location>
</feature>
<evidence type="ECO:0000256" key="1">
    <source>
        <dbReference type="ARBA" id="ARBA00001946"/>
    </source>
</evidence>
<evidence type="ECO:0000256" key="2">
    <source>
        <dbReference type="ARBA" id="ARBA00006333"/>
    </source>
</evidence>
<evidence type="ECO:0000256" key="4">
    <source>
        <dbReference type="ARBA" id="ARBA00023239"/>
    </source>
</evidence>
<evidence type="ECO:0000256" key="5">
    <source>
        <dbReference type="SAM" id="MobiDB-lite"/>
    </source>
</evidence>
<dbReference type="Gene3D" id="1.50.10.160">
    <property type="match status" value="1"/>
</dbReference>
<dbReference type="Proteomes" id="UP000032180">
    <property type="component" value="Chromosome 8"/>
</dbReference>
<dbReference type="GO" id="GO:0010333">
    <property type="term" value="F:terpene synthase activity"/>
    <property type="evidence" value="ECO:0007669"/>
    <property type="project" value="InterPro"/>
</dbReference>